<evidence type="ECO:0000313" key="1">
    <source>
        <dbReference type="EMBL" id="MCK8143352.1"/>
    </source>
</evidence>
<sequence length="252" mass="29857">MKRQYILIFTILSLFTQCKKSKIETLKQSKIEQIFAENNYDLGGNVKFELFSDSTYNLISTVKSPNYEKTEKFNGFCEVKNDTIYFKPFEFEYTDSEKAVIKNNFIEFISEKSSFRIEIKKNTFKTRNKLDFTKFKDYAIFTYKPENKNSEYKPYDINQTELEEIDRILTKSFEENKSKLKSKNEYVKQCRIVTNANNEIEIWINCYCKNKYDKSGFKYNLIQMNDGGKCNISIKINLTKKEYSELNIAGLA</sequence>
<accession>A0A9X1Y123</accession>
<keyword evidence="2" id="KW-1185">Reference proteome</keyword>
<proteinExistence type="predicted"/>
<dbReference type="Proteomes" id="UP001139260">
    <property type="component" value="Unassembled WGS sequence"/>
</dbReference>
<organism evidence="1 2">
    <name type="scientific">Flavobacterium pygoscelis</name>
    <dbReference type="NCBI Taxonomy" id="2893176"/>
    <lineage>
        <taxon>Bacteria</taxon>
        <taxon>Pseudomonadati</taxon>
        <taxon>Bacteroidota</taxon>
        <taxon>Flavobacteriia</taxon>
        <taxon>Flavobacteriales</taxon>
        <taxon>Flavobacteriaceae</taxon>
        <taxon>Flavobacterium</taxon>
    </lineage>
</organism>
<dbReference type="EMBL" id="JALNUB010000019">
    <property type="protein sequence ID" value="MCK8143352.1"/>
    <property type="molecule type" value="Genomic_DNA"/>
</dbReference>
<reference evidence="1" key="1">
    <citation type="submission" date="2022-04" db="EMBL/GenBank/DDBJ databases">
        <title>Flavobacterium pygoscelis sp. nov. isolated from Chinstrap chick (Pygoscelis antarcticus).</title>
        <authorList>
            <person name="Irgang R."/>
            <person name="Poblete-Morales M."/>
            <person name="Avendano-Herrera R."/>
        </authorList>
    </citation>
    <scope>NUCLEOTIDE SEQUENCE</scope>
    <source>
        <strain evidence="1">I-SCBP12n</strain>
    </source>
</reference>
<evidence type="ECO:0000313" key="2">
    <source>
        <dbReference type="Proteomes" id="UP001139260"/>
    </source>
</evidence>
<dbReference type="AlphaFoldDB" id="A0A9X1Y123"/>
<gene>
    <name evidence="1" type="ORF">MW871_15785</name>
</gene>
<protein>
    <submittedName>
        <fullName evidence="1">Uncharacterized protein</fullName>
    </submittedName>
</protein>
<dbReference type="RefSeq" id="WP_248429356.1">
    <property type="nucleotide sequence ID" value="NZ_JALNUB010000019.1"/>
</dbReference>
<comment type="caution">
    <text evidence="1">The sequence shown here is derived from an EMBL/GenBank/DDBJ whole genome shotgun (WGS) entry which is preliminary data.</text>
</comment>
<name>A0A9X1Y123_9FLAO</name>